<organism evidence="6 7">
    <name type="scientific">Neotamlana laminarinivorans</name>
    <dbReference type="NCBI Taxonomy" id="2883124"/>
    <lineage>
        <taxon>Bacteria</taxon>
        <taxon>Pseudomonadati</taxon>
        <taxon>Bacteroidota</taxon>
        <taxon>Flavobacteriia</taxon>
        <taxon>Flavobacteriales</taxon>
        <taxon>Flavobacteriaceae</taxon>
        <taxon>Neotamlana</taxon>
    </lineage>
</organism>
<protein>
    <submittedName>
        <fullName evidence="6">Metal-dependent hydrolase</fullName>
    </submittedName>
</protein>
<evidence type="ECO:0000313" key="7">
    <source>
        <dbReference type="Proteomes" id="UP001139199"/>
    </source>
</evidence>
<name>A0A9X1I3I4_9FLAO</name>
<reference evidence="6" key="1">
    <citation type="submission" date="2021-10" db="EMBL/GenBank/DDBJ databases">
        <title>Tamlana sargassums sp. nov., and Tamlana laminarinivorans sp. nov., two new bacteria isolated from the brown alga.</title>
        <authorList>
            <person name="Li J."/>
        </authorList>
    </citation>
    <scope>NUCLEOTIDE SEQUENCE</scope>
    <source>
        <strain evidence="6">PT2-4</strain>
    </source>
</reference>
<dbReference type="EMBL" id="JAJAPW010000005">
    <property type="protein sequence ID" value="MCB4799732.1"/>
    <property type="molecule type" value="Genomic_DNA"/>
</dbReference>
<dbReference type="InterPro" id="IPR023774">
    <property type="entry name" value="Put_metal_dep_hydrolase_YfiT"/>
</dbReference>
<dbReference type="GO" id="GO:0016787">
    <property type="term" value="F:hydrolase activity"/>
    <property type="evidence" value="ECO:0007669"/>
    <property type="project" value="UniProtKB-KW"/>
</dbReference>
<comment type="caution">
    <text evidence="6">The sequence shown here is derived from an EMBL/GenBank/DDBJ whole genome shotgun (WGS) entry which is preliminary data.</text>
</comment>
<keyword evidence="2" id="KW-0479">Metal-binding</keyword>
<evidence type="ECO:0000256" key="4">
    <source>
        <dbReference type="ARBA" id="ARBA00022833"/>
    </source>
</evidence>
<evidence type="ECO:0000256" key="3">
    <source>
        <dbReference type="ARBA" id="ARBA00022801"/>
    </source>
</evidence>
<dbReference type="InterPro" id="IPR024775">
    <property type="entry name" value="DinB-like"/>
</dbReference>
<keyword evidence="1" id="KW-0963">Cytoplasm</keyword>
<keyword evidence="7" id="KW-1185">Reference proteome</keyword>
<feature type="domain" description="DinB-like" evidence="5">
    <location>
        <begin position="34"/>
        <end position="171"/>
    </location>
</feature>
<dbReference type="GO" id="GO:0046872">
    <property type="term" value="F:metal ion binding"/>
    <property type="evidence" value="ECO:0007669"/>
    <property type="project" value="UniProtKB-KW"/>
</dbReference>
<gene>
    <name evidence="6" type="ORF">LG649_12830</name>
</gene>
<evidence type="ECO:0000256" key="1">
    <source>
        <dbReference type="ARBA" id="ARBA00022490"/>
    </source>
</evidence>
<proteinExistence type="inferred from homology"/>
<keyword evidence="4" id="KW-0862">Zinc</keyword>
<accession>A0A9X1I3I4</accession>
<evidence type="ECO:0000256" key="2">
    <source>
        <dbReference type="ARBA" id="ARBA00022723"/>
    </source>
</evidence>
<dbReference type="InterPro" id="IPR034660">
    <property type="entry name" value="DinB/YfiT-like"/>
</dbReference>
<dbReference type="NCBIfam" id="NF009807">
    <property type="entry name" value="PRK13291.1"/>
    <property type="match status" value="1"/>
</dbReference>
<keyword evidence="3 6" id="KW-0378">Hydrolase</keyword>
<dbReference type="Proteomes" id="UP001139199">
    <property type="component" value="Unassembled WGS sequence"/>
</dbReference>
<dbReference type="AlphaFoldDB" id="A0A9X1I3I4"/>
<evidence type="ECO:0000259" key="5">
    <source>
        <dbReference type="Pfam" id="PF12867"/>
    </source>
</evidence>
<dbReference type="Gene3D" id="1.20.120.450">
    <property type="entry name" value="dinb family like domain"/>
    <property type="match status" value="1"/>
</dbReference>
<dbReference type="Pfam" id="PF12867">
    <property type="entry name" value="DinB_2"/>
    <property type="match status" value="1"/>
</dbReference>
<evidence type="ECO:0000313" key="6">
    <source>
        <dbReference type="EMBL" id="MCB4799732.1"/>
    </source>
</evidence>
<sequence length="181" mass="21225">MIVEDLQKLKYPIGQFNGPEKITKVEIDSWILELETLPNKLELLVGVLTDNQLDTVYRPGGWTVRQVVHHISDSHHNSYLRFKWALTEDKPLIKAYYEDRWAELFDSKTAPIQMSLNHLKAIHVKLVYLLKGLSLADLQKSFIHPEDNLEYTLAFNVGKYAWHGNHHYAHIENLLKRENWI</sequence>
<dbReference type="SUPFAM" id="SSF109854">
    <property type="entry name" value="DinB/YfiT-like putative metalloenzymes"/>
    <property type="match status" value="1"/>
</dbReference>
<dbReference type="HAMAP" id="MF_01256">
    <property type="entry name" value="YfiT_hydrol"/>
    <property type="match status" value="1"/>
</dbReference>